<feature type="binding site" evidence="9">
    <location>
        <position position="210"/>
    </location>
    <ligand>
        <name>Fe(2+)</name>
        <dbReference type="ChEBI" id="CHEBI:29033"/>
    </ligand>
</feature>
<comment type="function">
    <text evidence="9 10">Catalyzes the ferrous insertion into protoporphyrin IX.</text>
</comment>
<comment type="caution">
    <text evidence="12">The sequence shown here is derived from an EMBL/GenBank/DDBJ whole genome shotgun (WGS) entry which is preliminary data.</text>
</comment>
<dbReference type="HAMAP" id="MF_00323">
    <property type="entry name" value="Ferrochelatase"/>
    <property type="match status" value="1"/>
</dbReference>
<evidence type="ECO:0000313" key="14">
    <source>
        <dbReference type="Proteomes" id="UP000562982"/>
    </source>
</evidence>
<comment type="similarity">
    <text evidence="1 9 10">Belongs to the ferrochelatase family.</text>
</comment>
<evidence type="ECO:0000256" key="10">
    <source>
        <dbReference type="RuleBase" id="RU000607"/>
    </source>
</evidence>
<evidence type="ECO:0000256" key="8">
    <source>
        <dbReference type="ARBA" id="ARBA00024536"/>
    </source>
</evidence>
<dbReference type="PANTHER" id="PTHR11108">
    <property type="entry name" value="FERROCHELATASE"/>
    <property type="match status" value="1"/>
</dbReference>
<dbReference type="FunFam" id="3.40.50.1400:FF:000002">
    <property type="entry name" value="Ferrochelatase"/>
    <property type="match status" value="1"/>
</dbReference>
<keyword evidence="13" id="KW-1185">Reference proteome</keyword>
<dbReference type="SUPFAM" id="SSF53800">
    <property type="entry name" value="Chelatase"/>
    <property type="match status" value="1"/>
</dbReference>
<sequence length="345" mass="37847">MTFLTVRPGDSIAPSRIGVLLTNLGTPDDTGYGAVRRYLGEFLSDRRIIEANPAIWQPILRGPILTLRPRRTGRAYRRIWNQERDESPLRTYTRAQGEALAERLAPDGVAVEWAMRYGTPSIASGIAALLQRGCEKVLLLPLYPQYSATTTATANDQAFRALMRLRNQPAVRTVPPFSDHPLYIAALARSVRETLTGLPFVPQRIVASFHGLPRAYVEKGDPYAEECTRTMVALRQALDMDETAMPLTYQSRFGPAQWLEPYTAPLIAGLPAQGVTRIAVIMPGFMADCIETLDEIGNEVRSEFLAAGGTDFALVPCLNAAPATIDLLEGLARQELAGWLPAPSA</sequence>
<dbReference type="Pfam" id="PF00762">
    <property type="entry name" value="Ferrochelatase"/>
    <property type="match status" value="1"/>
</dbReference>
<dbReference type="InterPro" id="IPR033644">
    <property type="entry name" value="Ferrochelatase_C"/>
</dbReference>
<dbReference type="RefSeq" id="WP_114725264.1">
    <property type="nucleotide sequence ID" value="NZ_BJMI01000007.1"/>
</dbReference>
<dbReference type="EMBL" id="JABEQI010000001">
    <property type="protein sequence ID" value="MBB2185010.1"/>
    <property type="molecule type" value="Genomic_DNA"/>
</dbReference>
<keyword evidence="7 9" id="KW-0627">Porphyrin biosynthesis</keyword>
<evidence type="ECO:0000256" key="7">
    <source>
        <dbReference type="ARBA" id="ARBA00023244"/>
    </source>
</evidence>
<comment type="catalytic activity">
    <reaction evidence="9 10">
        <text>heme b + 2 H(+) = protoporphyrin IX + Fe(2+)</text>
        <dbReference type="Rhea" id="RHEA:22584"/>
        <dbReference type="ChEBI" id="CHEBI:15378"/>
        <dbReference type="ChEBI" id="CHEBI:29033"/>
        <dbReference type="ChEBI" id="CHEBI:57306"/>
        <dbReference type="ChEBI" id="CHEBI:60344"/>
        <dbReference type="EC" id="4.98.1.1"/>
    </reaction>
</comment>
<gene>
    <name evidence="9" type="primary">hemH</name>
    <name evidence="12" type="ORF">C7453_101232</name>
    <name evidence="11" type="ORF">HLH32_01150</name>
</gene>
<keyword evidence="5 9" id="KW-0350">Heme biosynthesis</keyword>
<evidence type="ECO:0000256" key="1">
    <source>
        <dbReference type="ARBA" id="ARBA00007718"/>
    </source>
</evidence>
<dbReference type="GO" id="GO:0006783">
    <property type="term" value="P:heme biosynthetic process"/>
    <property type="evidence" value="ECO:0007669"/>
    <property type="project" value="UniProtKB-UniRule"/>
</dbReference>
<dbReference type="GO" id="GO:0046872">
    <property type="term" value="F:metal ion binding"/>
    <property type="evidence" value="ECO:0007669"/>
    <property type="project" value="UniProtKB-KW"/>
</dbReference>
<dbReference type="UniPathway" id="UPA00252">
    <property type="reaction ID" value="UER00325"/>
</dbReference>
<accession>A0A370G9E1</accession>
<dbReference type="Gene3D" id="3.40.50.1400">
    <property type="match status" value="2"/>
</dbReference>
<dbReference type="InterPro" id="IPR001015">
    <property type="entry name" value="Ferrochelatase"/>
</dbReference>
<dbReference type="PANTHER" id="PTHR11108:SF1">
    <property type="entry name" value="FERROCHELATASE, MITOCHONDRIAL"/>
    <property type="match status" value="1"/>
</dbReference>
<feature type="binding site" evidence="9">
    <location>
        <position position="291"/>
    </location>
    <ligand>
        <name>Fe(2+)</name>
        <dbReference type="ChEBI" id="CHEBI:29033"/>
    </ligand>
</feature>
<dbReference type="Proteomes" id="UP000254958">
    <property type="component" value="Unassembled WGS sequence"/>
</dbReference>
<comment type="pathway">
    <text evidence="9 10">Porphyrin-containing compound metabolism; protoheme biosynthesis; protoheme from protoporphyrin-IX: step 1/1.</text>
</comment>
<protein>
    <recommendedName>
        <fullName evidence="9 10">Ferrochelatase</fullName>
        <ecNumber evidence="9 10">4.98.1.1</ecNumber>
    </recommendedName>
    <alternativeName>
        <fullName evidence="9">Heme synthase</fullName>
    </alternativeName>
    <alternativeName>
        <fullName evidence="9">Protoheme ferro-lyase</fullName>
    </alternativeName>
</protein>
<comment type="catalytic activity">
    <reaction evidence="8">
        <text>Fe-coproporphyrin III + 2 H(+) = coproporphyrin III + Fe(2+)</text>
        <dbReference type="Rhea" id="RHEA:49572"/>
        <dbReference type="ChEBI" id="CHEBI:15378"/>
        <dbReference type="ChEBI" id="CHEBI:29033"/>
        <dbReference type="ChEBI" id="CHEBI:68438"/>
        <dbReference type="ChEBI" id="CHEBI:131725"/>
        <dbReference type="EC" id="4.99.1.9"/>
    </reaction>
    <physiologicalReaction direction="right-to-left" evidence="8">
        <dbReference type="Rhea" id="RHEA:49574"/>
    </physiologicalReaction>
</comment>
<keyword evidence="3 9" id="KW-0479">Metal-binding</keyword>
<evidence type="ECO:0000256" key="6">
    <source>
        <dbReference type="ARBA" id="ARBA00023239"/>
    </source>
</evidence>
<evidence type="ECO:0000313" key="13">
    <source>
        <dbReference type="Proteomes" id="UP000254958"/>
    </source>
</evidence>
<dbReference type="OrthoDB" id="9809741at2"/>
<keyword evidence="4 9" id="KW-0408">Iron</keyword>
<keyword evidence="2 9" id="KW-0963">Cytoplasm</keyword>
<dbReference type="CDD" id="cd00419">
    <property type="entry name" value="Ferrochelatase_C"/>
    <property type="match status" value="1"/>
</dbReference>
<evidence type="ECO:0000256" key="3">
    <source>
        <dbReference type="ARBA" id="ARBA00022723"/>
    </source>
</evidence>
<comment type="subcellular location">
    <subcellularLocation>
        <location evidence="9 10">Cytoplasm</location>
    </subcellularLocation>
</comment>
<dbReference type="EC" id="4.98.1.1" evidence="9 10"/>
<dbReference type="CDD" id="cd03411">
    <property type="entry name" value="Ferrochelatase_N"/>
    <property type="match status" value="1"/>
</dbReference>
<dbReference type="NCBIfam" id="TIGR00109">
    <property type="entry name" value="hemH"/>
    <property type="match status" value="1"/>
</dbReference>
<dbReference type="Proteomes" id="UP000562982">
    <property type="component" value="Unassembled WGS sequence"/>
</dbReference>
<evidence type="ECO:0000256" key="2">
    <source>
        <dbReference type="ARBA" id="ARBA00022490"/>
    </source>
</evidence>
<dbReference type="EMBL" id="QQAW01000001">
    <property type="protein sequence ID" value="RDI40438.1"/>
    <property type="molecule type" value="Genomic_DNA"/>
</dbReference>
<evidence type="ECO:0000256" key="5">
    <source>
        <dbReference type="ARBA" id="ARBA00023133"/>
    </source>
</evidence>
<organism evidence="12 13">
    <name type="scientific">Gluconacetobacter liquefaciens</name>
    <name type="common">Acetobacter liquefaciens</name>
    <dbReference type="NCBI Taxonomy" id="89584"/>
    <lineage>
        <taxon>Bacteria</taxon>
        <taxon>Pseudomonadati</taxon>
        <taxon>Pseudomonadota</taxon>
        <taxon>Alphaproteobacteria</taxon>
        <taxon>Acetobacterales</taxon>
        <taxon>Acetobacteraceae</taxon>
        <taxon>Gluconacetobacter</taxon>
    </lineage>
</organism>
<evidence type="ECO:0000256" key="9">
    <source>
        <dbReference type="HAMAP-Rule" id="MF_00323"/>
    </source>
</evidence>
<dbReference type="AlphaFoldDB" id="A0A370G9E1"/>
<evidence type="ECO:0000256" key="4">
    <source>
        <dbReference type="ARBA" id="ARBA00023004"/>
    </source>
</evidence>
<dbReference type="PROSITE" id="PS00534">
    <property type="entry name" value="FERROCHELATASE"/>
    <property type="match status" value="1"/>
</dbReference>
<dbReference type="InterPro" id="IPR033659">
    <property type="entry name" value="Ferrochelatase_N"/>
</dbReference>
<keyword evidence="6 9" id="KW-0456">Lyase</keyword>
<reference evidence="12 13" key="1">
    <citation type="submission" date="2018-07" db="EMBL/GenBank/DDBJ databases">
        <title>Genomic Encyclopedia of Type Strains, Phase IV (KMG-IV): sequencing the most valuable type-strain genomes for metagenomic binning, comparative biology and taxonomic classification.</title>
        <authorList>
            <person name="Goeker M."/>
        </authorList>
    </citation>
    <scope>NUCLEOTIDE SEQUENCE [LARGE SCALE GENOMIC DNA]</scope>
    <source>
        <strain evidence="12 13">DSM 5603</strain>
    </source>
</reference>
<proteinExistence type="inferred from homology"/>
<name>A0A370G9E1_GLULI</name>
<evidence type="ECO:0000313" key="11">
    <source>
        <dbReference type="EMBL" id="MBB2185010.1"/>
    </source>
</evidence>
<dbReference type="InterPro" id="IPR019772">
    <property type="entry name" value="Ferrochelatase_AS"/>
</dbReference>
<dbReference type="GO" id="GO:0004325">
    <property type="term" value="F:ferrochelatase activity"/>
    <property type="evidence" value="ECO:0007669"/>
    <property type="project" value="UniProtKB-UniRule"/>
</dbReference>
<evidence type="ECO:0000313" key="12">
    <source>
        <dbReference type="EMBL" id="RDI40438.1"/>
    </source>
</evidence>
<dbReference type="GO" id="GO:0005737">
    <property type="term" value="C:cytoplasm"/>
    <property type="evidence" value="ECO:0007669"/>
    <property type="project" value="UniProtKB-SubCell"/>
</dbReference>
<reference evidence="11 14" key="2">
    <citation type="submission" date="2020-04" db="EMBL/GenBank/DDBJ databases">
        <title>Description of novel Gluconacetobacter.</title>
        <authorList>
            <person name="Sombolestani A."/>
        </authorList>
    </citation>
    <scope>NUCLEOTIDE SEQUENCE [LARGE SCALE GENOMIC DNA]</scope>
    <source>
        <strain evidence="11 14">LMG 1382</strain>
    </source>
</reference>